<evidence type="ECO:0000256" key="10">
    <source>
        <dbReference type="SAM" id="MobiDB-lite"/>
    </source>
</evidence>
<dbReference type="PANTHER" id="PTHR15561:SF0">
    <property type="entry name" value="DNA-DIRECTED RNA POLYMERASE III SUBUNIT RPC9"/>
    <property type="match status" value="1"/>
</dbReference>
<feature type="compositionally biased region" description="Acidic residues" evidence="10">
    <location>
        <begin position="91"/>
        <end position="100"/>
    </location>
</feature>
<organism evidence="11 12">
    <name type="scientific">Molorchus minor</name>
    <dbReference type="NCBI Taxonomy" id="1323400"/>
    <lineage>
        <taxon>Eukaryota</taxon>
        <taxon>Metazoa</taxon>
        <taxon>Ecdysozoa</taxon>
        <taxon>Arthropoda</taxon>
        <taxon>Hexapoda</taxon>
        <taxon>Insecta</taxon>
        <taxon>Pterygota</taxon>
        <taxon>Neoptera</taxon>
        <taxon>Endopterygota</taxon>
        <taxon>Coleoptera</taxon>
        <taxon>Polyphaga</taxon>
        <taxon>Cucujiformia</taxon>
        <taxon>Chrysomeloidea</taxon>
        <taxon>Cerambycidae</taxon>
        <taxon>Lamiinae</taxon>
        <taxon>Monochamini</taxon>
        <taxon>Molorchus</taxon>
    </lineage>
</organism>
<comment type="subunit">
    <text evidence="8">Component of the RNA polymerase III complex consisting of 17 subunits: a ten-subunit horseshoe-shaped catalytic core composed of POLR3A/RPC1, POLR3B/RPC2, POLR1C/RPAC1, POLR1D/RPAC2, POLR3K/RPC10, POLR2E/RPABC1, POLR2F/RPABC2, POLR2H/RPABC3, POLR2K/RPABC4 and POLR2L/RPABC5; a mobile stalk composed of two subunits POLR3H/RPC8 and CRCP/RPC9, protruding from the core and functioning primarily in transcription initiation; and additional subunits homologous to general transcription factors of the RNA polymerase II machinery, POLR3C/RPC3-POLR3F/RPC6-POLR3G/RPC7 heterotrimer required for transcription initiation and POLR3D/RPC4-POLR3E/RPC5 heterodimer involved in both transcription initiation and termination.</text>
</comment>
<comment type="subcellular location">
    <subcellularLocation>
        <location evidence="1">Nucleus</location>
    </subcellularLocation>
</comment>
<proteinExistence type="inferred from homology"/>
<dbReference type="EMBL" id="JAPWTJ010000836">
    <property type="protein sequence ID" value="KAJ8975365.1"/>
    <property type="molecule type" value="Genomic_DNA"/>
</dbReference>
<dbReference type="InterPro" id="IPR038846">
    <property type="entry name" value="RPC9"/>
</dbReference>
<gene>
    <name evidence="11" type="ORF">NQ317_000295</name>
</gene>
<evidence type="ECO:0000256" key="3">
    <source>
        <dbReference type="ARBA" id="ARBA00016672"/>
    </source>
</evidence>
<dbReference type="Pfam" id="PF03874">
    <property type="entry name" value="RNA_pol_Rpb4"/>
    <property type="match status" value="1"/>
</dbReference>
<sequence>MRIVLTSATMKCSNICRKLRTVKKKHKGQLATITYETIRYLENTPCNEQTPESIQQCLRALVPYNLNKTEKLMIINSPPSECTRNSIEKADESEEEEDAE</sequence>
<dbReference type="Proteomes" id="UP001162164">
    <property type="component" value="Unassembled WGS sequence"/>
</dbReference>
<dbReference type="SUPFAM" id="SSF47819">
    <property type="entry name" value="HRDC-like"/>
    <property type="match status" value="1"/>
</dbReference>
<evidence type="ECO:0000256" key="2">
    <source>
        <dbReference type="ARBA" id="ARBA00006898"/>
    </source>
</evidence>
<dbReference type="PANTHER" id="PTHR15561">
    <property type="entry name" value="CALCITONIN GENE-RELATED PEPTIDE-RECEPTOR COMPONENT PROTEIN"/>
    <property type="match status" value="1"/>
</dbReference>
<keyword evidence="5" id="KW-0804">Transcription</keyword>
<dbReference type="InterPro" id="IPR005574">
    <property type="entry name" value="Rpb4/RPC9"/>
</dbReference>
<evidence type="ECO:0000313" key="12">
    <source>
        <dbReference type="Proteomes" id="UP001162164"/>
    </source>
</evidence>
<reference evidence="11" key="1">
    <citation type="journal article" date="2023" name="Insect Mol. Biol.">
        <title>Genome sequencing provides insights into the evolution of gene families encoding plant cell wall-degrading enzymes in longhorned beetles.</title>
        <authorList>
            <person name="Shin N.R."/>
            <person name="Okamura Y."/>
            <person name="Kirsch R."/>
            <person name="Pauchet Y."/>
        </authorList>
    </citation>
    <scope>NUCLEOTIDE SEQUENCE</scope>
    <source>
        <strain evidence="11">MMC_N1</strain>
    </source>
</reference>
<evidence type="ECO:0000313" key="11">
    <source>
        <dbReference type="EMBL" id="KAJ8975365.1"/>
    </source>
</evidence>
<evidence type="ECO:0000256" key="4">
    <source>
        <dbReference type="ARBA" id="ARBA00022478"/>
    </source>
</evidence>
<dbReference type="InterPro" id="IPR010997">
    <property type="entry name" value="HRDC-like_sf"/>
</dbReference>
<dbReference type="InterPro" id="IPR038324">
    <property type="entry name" value="Rpb4/RPC9_sf"/>
</dbReference>
<feature type="region of interest" description="Disordered" evidence="10">
    <location>
        <begin position="77"/>
        <end position="100"/>
    </location>
</feature>
<comment type="caution">
    <text evidence="11">The sequence shown here is derived from an EMBL/GenBank/DDBJ whole genome shotgun (WGS) entry which is preliminary data.</text>
</comment>
<dbReference type="Gene3D" id="1.20.1250.40">
    <property type="match status" value="1"/>
</dbReference>
<keyword evidence="6" id="KW-0539">Nucleus</keyword>
<evidence type="ECO:0000256" key="6">
    <source>
        <dbReference type="ARBA" id="ARBA00023242"/>
    </source>
</evidence>
<evidence type="ECO:0000256" key="7">
    <source>
        <dbReference type="ARBA" id="ARBA00043924"/>
    </source>
</evidence>
<evidence type="ECO:0000256" key="1">
    <source>
        <dbReference type="ARBA" id="ARBA00004123"/>
    </source>
</evidence>
<comment type="similarity">
    <text evidence="2">Belongs to the eukaryotic RPC9 RNA polymerase subunit family.</text>
</comment>
<name>A0ABQ9JCS9_9CUCU</name>
<evidence type="ECO:0000256" key="5">
    <source>
        <dbReference type="ARBA" id="ARBA00023163"/>
    </source>
</evidence>
<evidence type="ECO:0000256" key="8">
    <source>
        <dbReference type="ARBA" id="ARBA00044007"/>
    </source>
</evidence>
<evidence type="ECO:0000256" key="9">
    <source>
        <dbReference type="ARBA" id="ARBA00045808"/>
    </source>
</evidence>
<protein>
    <recommendedName>
        <fullName evidence="3">DNA-directed RNA polymerase III subunit RPC9</fullName>
    </recommendedName>
</protein>
<keyword evidence="4" id="KW-0240">DNA-directed RNA polymerase</keyword>
<comment type="function">
    <text evidence="7">Accessory protein for the calcitonin gene-related peptide (CGRP) receptor. It modulates CGRP responsiveness in a variety of tissues.</text>
</comment>
<accession>A0ABQ9JCS9</accession>
<keyword evidence="12" id="KW-1185">Reference proteome</keyword>
<comment type="function">
    <text evidence="9">DNA-dependent RNA polymerase catalyzes the transcription of DNA into RNA using the four ribonucleoside triphosphates as substrates. Specific peripheric component of RNA polymerase III (Pol III) which synthesizes small non-coding RNAs including 5S rRNA, snRNAs, tRNAs and miRNAs from at least 500 distinct genomic loci. With POLR3H/RPC8 forms a mobile stalk that protrudes from Pol III core and functions primarily in transcription initiation. Pol III plays a key role in sensing and limiting infection by intracellular bacteria and DNA viruses. Acts as nuclear and cytosolic DNA sensor involved in innate immune response. Can sense non-self dsDNA that serves as template for transcription into dsRNA. The non-self RNA polymerase III transcripts, such as Epstein-Barr virus-encoded RNAs (EBERs) induce type I interferon and NF-kappa-B through the RIG-I pathway.</text>
</comment>